<dbReference type="InterPro" id="IPR014776">
    <property type="entry name" value="4pyrrole_Mease_sub2"/>
</dbReference>
<dbReference type="PANTHER" id="PTHR43182">
    <property type="entry name" value="COBALT-PRECORRIN-6B C(15)-METHYLTRANSFERASE (DECARBOXYLATING)"/>
    <property type="match status" value="1"/>
</dbReference>
<protein>
    <submittedName>
        <fullName evidence="7">Precorrin-6y C5,15-methyltransferase (Decarboxylating) subunit CbiE</fullName>
    </submittedName>
</protein>
<dbReference type="Gene3D" id="3.40.50.150">
    <property type="entry name" value="Vaccinia Virus protein VP39"/>
    <property type="match status" value="1"/>
</dbReference>
<dbReference type="InterPro" id="IPR035996">
    <property type="entry name" value="4pyrrol_Methylase_sf"/>
</dbReference>
<dbReference type="Proteomes" id="UP001065549">
    <property type="component" value="Unassembled WGS sequence"/>
</dbReference>
<dbReference type="InterPro" id="IPR050714">
    <property type="entry name" value="Cobalamin_biosynth_MTase"/>
</dbReference>
<dbReference type="SUPFAM" id="SSF53790">
    <property type="entry name" value="Tetrapyrrole methylase"/>
    <property type="match status" value="1"/>
</dbReference>
<proteinExistence type="predicted"/>
<dbReference type="GO" id="GO:0032259">
    <property type="term" value="P:methylation"/>
    <property type="evidence" value="ECO:0007669"/>
    <property type="project" value="UniProtKB-KW"/>
</dbReference>
<feature type="domain" description="Tetrapyrrole methylase" evidence="6">
    <location>
        <begin position="3"/>
        <end position="192"/>
    </location>
</feature>
<dbReference type="GO" id="GO:0009236">
    <property type="term" value="P:cobalamin biosynthetic process"/>
    <property type="evidence" value="ECO:0007669"/>
    <property type="project" value="UniProtKB-KW"/>
</dbReference>
<dbReference type="InterPro" id="IPR006365">
    <property type="entry name" value="Cbl_synth_CobL"/>
</dbReference>
<dbReference type="AlphaFoldDB" id="A0A9J6QWX3"/>
<dbReference type="EMBL" id="JAOSHN010000007">
    <property type="protein sequence ID" value="MCU7379960.1"/>
    <property type="molecule type" value="Genomic_DNA"/>
</dbReference>
<dbReference type="GO" id="GO:0008276">
    <property type="term" value="F:protein methyltransferase activity"/>
    <property type="evidence" value="ECO:0007669"/>
    <property type="project" value="InterPro"/>
</dbReference>
<keyword evidence="4" id="KW-0808">Transferase</keyword>
<dbReference type="Gene3D" id="3.40.1010.10">
    <property type="entry name" value="Cobalt-precorrin-4 Transmethylase, Domain 1"/>
    <property type="match status" value="1"/>
</dbReference>
<dbReference type="InterPro" id="IPR029063">
    <property type="entry name" value="SAM-dependent_MTases_sf"/>
</dbReference>
<evidence type="ECO:0000256" key="4">
    <source>
        <dbReference type="ARBA" id="ARBA00022679"/>
    </source>
</evidence>
<evidence type="ECO:0000313" key="7">
    <source>
        <dbReference type="EMBL" id="MCU7379960.1"/>
    </source>
</evidence>
<keyword evidence="5" id="KW-0949">S-adenosyl-L-methionine</keyword>
<reference evidence="7" key="1">
    <citation type="submission" date="2022-09" db="EMBL/GenBank/DDBJ databases">
        <title>Culturomic study of gut microbiota in children with autism spectrum disorder.</title>
        <authorList>
            <person name="Efimov B.A."/>
            <person name="Chaplin A.V."/>
            <person name="Sokolova S.R."/>
            <person name="Pikina A.P."/>
            <person name="Korzhanova M."/>
            <person name="Belova V."/>
            <person name="Korostin D."/>
        </authorList>
    </citation>
    <scope>NUCLEOTIDE SEQUENCE</scope>
    <source>
        <strain evidence="7">ASD5510</strain>
    </source>
</reference>
<evidence type="ECO:0000259" key="6">
    <source>
        <dbReference type="Pfam" id="PF00590"/>
    </source>
</evidence>
<evidence type="ECO:0000256" key="3">
    <source>
        <dbReference type="ARBA" id="ARBA00022603"/>
    </source>
</evidence>
<evidence type="ECO:0000256" key="5">
    <source>
        <dbReference type="ARBA" id="ARBA00022691"/>
    </source>
</evidence>
<accession>A0A9J6QWX3</accession>
<dbReference type="Pfam" id="PF00590">
    <property type="entry name" value="TP_methylase"/>
    <property type="match status" value="1"/>
</dbReference>
<dbReference type="Gene3D" id="3.30.950.10">
    <property type="entry name" value="Methyltransferase, Cobalt-precorrin-4 Transmethylase, Domain 2"/>
    <property type="match status" value="1"/>
</dbReference>
<keyword evidence="3" id="KW-0489">Methyltransferase</keyword>
<name>A0A9J6QWX3_9FIRM</name>
<dbReference type="InterPro" id="IPR000878">
    <property type="entry name" value="4pyrrol_Mease"/>
</dbReference>
<keyword evidence="2" id="KW-0169">Cobalamin biosynthesis</keyword>
<comment type="pathway">
    <text evidence="1">Cofactor biosynthesis; adenosylcobalamin biosynthesis.</text>
</comment>
<dbReference type="RefSeq" id="WP_148394599.1">
    <property type="nucleotide sequence ID" value="NZ_JAJAGH010000003.1"/>
</dbReference>
<dbReference type="PANTHER" id="PTHR43182:SF1">
    <property type="entry name" value="COBALT-PRECORRIN-7 C(5)-METHYLTRANSFERASE"/>
    <property type="match status" value="1"/>
</dbReference>
<dbReference type="InterPro" id="IPR012818">
    <property type="entry name" value="CbiE"/>
</dbReference>
<evidence type="ECO:0000256" key="1">
    <source>
        <dbReference type="ARBA" id="ARBA00004953"/>
    </source>
</evidence>
<comment type="caution">
    <text evidence="7">The sequence shown here is derived from an EMBL/GenBank/DDBJ whole genome shotgun (WGS) entry which is preliminary data.</text>
</comment>
<sequence length="409" mass="45057">MKRIWIIGIGMGNPETLTVGALNRIQASRALIGARRMIEALGEVKAKAYFAVSPDEILQWIKDHEDLDPISVLMSGDVGFFSGAKKLLKLIEEETNYKAELIPGISSLQYFCSRLGTSWEDVKTVSLHGRERNFIGEILNHKRTFFLTDSIQTPDYICARLVEAGLGETLVAAGERLSYEDERIVTGTAWELSQKTFDPLSVVLVENPRAGAAYPHPVTHGIPDDAFVRGEVPMTKEEVRSITLSKLRIEEEDILYDVGAGTGSVAVEMALQARRGAVFAIETKPEAVALIEKNKAVFHADNLHVIQGIAPQAMCSLPVADKAFIGGSRGNLKEIVTALLKKNPDIRMVVNAIALETMQETMETFKELGLEVELVQVFLSKAKNVAGYQMMMGQNPIFIISGQRKEAEQ</sequence>
<dbReference type="CDD" id="cd11644">
    <property type="entry name" value="Precorrin-6Y-MT"/>
    <property type="match status" value="1"/>
</dbReference>
<dbReference type="NCBIfam" id="TIGR02467">
    <property type="entry name" value="CbiE"/>
    <property type="match status" value="1"/>
</dbReference>
<dbReference type="SUPFAM" id="SSF53335">
    <property type="entry name" value="S-adenosyl-L-methionine-dependent methyltransferases"/>
    <property type="match status" value="1"/>
</dbReference>
<evidence type="ECO:0000313" key="8">
    <source>
        <dbReference type="Proteomes" id="UP001065549"/>
    </source>
</evidence>
<dbReference type="InterPro" id="IPR014777">
    <property type="entry name" value="4pyrrole_Mease_sub1"/>
</dbReference>
<dbReference type="InterPro" id="IPR014008">
    <property type="entry name" value="Cbl_synth_MTase_CbiT"/>
</dbReference>
<organism evidence="7 8">
    <name type="scientific">Hominibacterium faecale</name>
    <dbReference type="NCBI Taxonomy" id="2839743"/>
    <lineage>
        <taxon>Bacteria</taxon>
        <taxon>Bacillati</taxon>
        <taxon>Bacillota</taxon>
        <taxon>Clostridia</taxon>
        <taxon>Peptostreptococcales</taxon>
        <taxon>Anaerovoracaceae</taxon>
        <taxon>Hominibacterium</taxon>
    </lineage>
</organism>
<keyword evidence="8" id="KW-1185">Reference proteome</keyword>
<evidence type="ECO:0000256" key="2">
    <source>
        <dbReference type="ARBA" id="ARBA00022573"/>
    </source>
</evidence>
<dbReference type="PIRSF" id="PIRSF036428">
    <property type="entry name" value="CobL"/>
    <property type="match status" value="1"/>
</dbReference>
<gene>
    <name evidence="7" type="primary">cbiE</name>
    <name evidence="7" type="ORF">OBO34_16590</name>
</gene>
<dbReference type="NCBIfam" id="TIGR02469">
    <property type="entry name" value="CbiT"/>
    <property type="match status" value="1"/>
</dbReference>